<evidence type="ECO:0000256" key="2">
    <source>
        <dbReference type="SAM" id="Phobius"/>
    </source>
</evidence>
<comment type="similarity">
    <text evidence="1">Belongs to the universal stress protein A family.</text>
</comment>
<evidence type="ECO:0000256" key="1">
    <source>
        <dbReference type="ARBA" id="ARBA00008791"/>
    </source>
</evidence>
<keyword evidence="2" id="KW-0472">Membrane</keyword>
<organism evidence="4 5">
    <name type="scientific">Verrucosispora sioxanthis</name>
    <dbReference type="NCBI Taxonomy" id="2499994"/>
    <lineage>
        <taxon>Bacteria</taxon>
        <taxon>Bacillati</taxon>
        <taxon>Actinomycetota</taxon>
        <taxon>Actinomycetes</taxon>
        <taxon>Micromonosporales</taxon>
        <taxon>Micromonosporaceae</taxon>
        <taxon>Micromonospora</taxon>
    </lineage>
</organism>
<feature type="transmembrane region" description="Helical" evidence="2">
    <location>
        <begin position="34"/>
        <end position="52"/>
    </location>
</feature>
<comment type="caution">
    <text evidence="4">The sequence shown here is derived from an EMBL/GenBank/DDBJ whole genome shotgun (WGS) entry which is preliminary data.</text>
</comment>
<evidence type="ECO:0000313" key="5">
    <source>
        <dbReference type="Proteomes" id="UP000478148"/>
    </source>
</evidence>
<dbReference type="PRINTS" id="PR01438">
    <property type="entry name" value="UNVRSLSTRESS"/>
</dbReference>
<evidence type="ECO:0000313" key="4">
    <source>
        <dbReference type="EMBL" id="NGM12496.1"/>
    </source>
</evidence>
<keyword evidence="2" id="KW-0812">Transmembrane</keyword>
<evidence type="ECO:0000259" key="3">
    <source>
        <dbReference type="Pfam" id="PF00582"/>
    </source>
</evidence>
<dbReference type="RefSeq" id="WP_164446374.1">
    <property type="nucleotide sequence ID" value="NZ_SAIY01000002.1"/>
</dbReference>
<dbReference type="Gene3D" id="3.40.50.12370">
    <property type="match status" value="1"/>
</dbReference>
<proteinExistence type="inferred from homology"/>
<dbReference type="SUPFAM" id="SSF52402">
    <property type="entry name" value="Adenine nucleotide alpha hydrolases-like"/>
    <property type="match status" value="1"/>
</dbReference>
<dbReference type="PANTHER" id="PTHR46268">
    <property type="entry name" value="STRESS RESPONSE PROTEIN NHAX"/>
    <property type="match status" value="1"/>
</dbReference>
<name>A0A6M1KUR6_9ACTN</name>
<dbReference type="Proteomes" id="UP000478148">
    <property type="component" value="Unassembled WGS sequence"/>
</dbReference>
<dbReference type="CDD" id="cd00293">
    <property type="entry name" value="USP-like"/>
    <property type="match status" value="1"/>
</dbReference>
<gene>
    <name evidence="4" type="ORF">ENC19_07400</name>
</gene>
<dbReference type="AlphaFoldDB" id="A0A6M1KUR6"/>
<dbReference type="EMBL" id="SAIY01000002">
    <property type="protein sequence ID" value="NGM12496.1"/>
    <property type="molecule type" value="Genomic_DNA"/>
</dbReference>
<dbReference type="InterPro" id="IPR006016">
    <property type="entry name" value="UspA"/>
</dbReference>
<keyword evidence="5" id="KW-1185">Reference proteome</keyword>
<dbReference type="Pfam" id="PF00582">
    <property type="entry name" value="Usp"/>
    <property type="match status" value="1"/>
</dbReference>
<sequence length="208" mass="22327">MSEWWYLALVAVLWLAVGLGTAALFVTRGGHRSPLWYLVGALLGPLFVPIAVERGRARPQMVDVRHRPSEAVGTGLRVLVGVDGSEHSDRALRAIARTLTGSTSELVLVTVTSPDLSDAESRREHERARRMIDERAAGLPEGLPRPTTAIVTGHPVDALLTVADDREVDLLVVGRHGHGIGDRLLGSVAEGLTHRSTRAVLLGSLPGR</sequence>
<dbReference type="PANTHER" id="PTHR46268:SF6">
    <property type="entry name" value="UNIVERSAL STRESS PROTEIN UP12"/>
    <property type="match status" value="1"/>
</dbReference>
<reference evidence="4 5" key="1">
    <citation type="submission" date="2020-02" db="EMBL/GenBank/DDBJ databases">
        <title>Draft Genome Sequence of Verrucosispora sp. Strain CWR15, Isolated from Gulf of Mexico Sponge.</title>
        <authorList>
            <person name="Kennedy S.J."/>
            <person name="Cella E."/>
            <person name="Azarian T."/>
            <person name="Baker B.J."/>
            <person name="Shaw L.N."/>
        </authorList>
    </citation>
    <scope>NUCLEOTIDE SEQUENCE [LARGE SCALE GENOMIC DNA]</scope>
    <source>
        <strain evidence="4 5">CWR15</strain>
    </source>
</reference>
<dbReference type="InterPro" id="IPR006015">
    <property type="entry name" value="Universal_stress_UspA"/>
</dbReference>
<keyword evidence="2" id="KW-1133">Transmembrane helix</keyword>
<accession>A0A6M1KUR6</accession>
<protein>
    <submittedName>
        <fullName evidence="4">Universal stress protein</fullName>
    </submittedName>
</protein>
<feature type="domain" description="UspA" evidence="3">
    <location>
        <begin position="77"/>
        <end position="201"/>
    </location>
</feature>